<evidence type="ECO:0000313" key="1">
    <source>
        <dbReference type="EMBL" id="AUP81396.1"/>
    </source>
</evidence>
<proteinExistence type="predicted"/>
<organism evidence="1 2">
    <name type="scientific">Flavivirga eckloniae</name>
    <dbReference type="NCBI Taxonomy" id="1803846"/>
    <lineage>
        <taxon>Bacteria</taxon>
        <taxon>Pseudomonadati</taxon>
        <taxon>Bacteroidota</taxon>
        <taxon>Flavobacteriia</taxon>
        <taxon>Flavobacteriales</taxon>
        <taxon>Flavobacteriaceae</taxon>
        <taxon>Flavivirga</taxon>
    </lineage>
</organism>
<dbReference type="InterPro" id="IPR032710">
    <property type="entry name" value="NTF2-like_dom_sf"/>
</dbReference>
<dbReference type="InterPro" id="IPR039437">
    <property type="entry name" value="FrzH/put_lumazine-bd"/>
</dbReference>
<name>A0A2K9PWF5_9FLAO</name>
<dbReference type="EMBL" id="CP025791">
    <property type="protein sequence ID" value="AUP81396.1"/>
    <property type="molecule type" value="Genomic_DNA"/>
</dbReference>
<dbReference type="OrthoDB" id="5732224at2"/>
<dbReference type="RefSeq" id="WP_102758038.1">
    <property type="nucleotide sequence ID" value="NZ_CP025791.1"/>
</dbReference>
<sequence length="125" mass="14633">MEQNEIIETSKNYPLAFKSMDVSLIDVFFAKNATKTGFMYNYESGSWMDISTVEITEIKNWVTDYNKSDIMPDSEAKVEILDQQDRIAVVKVEMDWAPNRKGCDYLFLVKEDTWLIDKILWQSIL</sequence>
<dbReference type="AlphaFoldDB" id="A0A2K9PWF5"/>
<dbReference type="Pfam" id="PF12893">
    <property type="entry name" value="Lumazine_bd_2"/>
    <property type="match status" value="1"/>
</dbReference>
<dbReference type="KEGG" id="fek:C1H87_22825"/>
<gene>
    <name evidence="1" type="ORF">C1H87_22825</name>
</gene>
<evidence type="ECO:0008006" key="3">
    <source>
        <dbReference type="Google" id="ProtNLM"/>
    </source>
</evidence>
<dbReference type="SUPFAM" id="SSF54427">
    <property type="entry name" value="NTF2-like"/>
    <property type="match status" value="1"/>
</dbReference>
<keyword evidence="2" id="KW-1185">Reference proteome</keyword>
<dbReference type="Gene3D" id="3.10.450.50">
    <property type="match status" value="1"/>
</dbReference>
<accession>A0A2K9PWF5</accession>
<protein>
    <recommendedName>
        <fullName evidence="3">Nuclear transport factor 2 family protein</fullName>
    </recommendedName>
</protein>
<reference evidence="1 2" key="1">
    <citation type="submission" date="2018-01" db="EMBL/GenBank/DDBJ databases">
        <title>Complete genome sequence of Flavivirga eckloniae ECD14 isolated from seaweed Ecklonia cava.</title>
        <authorList>
            <person name="Lee J.H."/>
            <person name="Baik K.S."/>
            <person name="Seong C.N."/>
        </authorList>
    </citation>
    <scope>NUCLEOTIDE SEQUENCE [LARGE SCALE GENOMIC DNA]</scope>
    <source>
        <strain evidence="1 2">ECD14</strain>
    </source>
</reference>
<dbReference type="Proteomes" id="UP000235826">
    <property type="component" value="Chromosome"/>
</dbReference>
<evidence type="ECO:0000313" key="2">
    <source>
        <dbReference type="Proteomes" id="UP000235826"/>
    </source>
</evidence>